<dbReference type="GO" id="GO:0009247">
    <property type="term" value="P:glycolipid biosynthetic process"/>
    <property type="evidence" value="ECO:0007669"/>
    <property type="project" value="InterPro"/>
</dbReference>
<dbReference type="GO" id="GO:0016020">
    <property type="term" value="C:membrane"/>
    <property type="evidence" value="ECO:0007669"/>
    <property type="project" value="UniProtKB-SubCell"/>
</dbReference>
<evidence type="ECO:0000259" key="6">
    <source>
        <dbReference type="Pfam" id="PF06925"/>
    </source>
</evidence>
<comment type="similarity">
    <text evidence="2">Belongs to the glycosyltransferase 28 family.</text>
</comment>
<evidence type="ECO:0000256" key="3">
    <source>
        <dbReference type="ARBA" id="ARBA00022676"/>
    </source>
</evidence>
<dbReference type="RefSeq" id="WP_107727456.1">
    <property type="nucleotide sequence ID" value="NZ_PZZP01000001.1"/>
</dbReference>
<comment type="subcellular location">
    <subcellularLocation>
        <location evidence="1">Membrane</location>
    </subcellularLocation>
</comment>
<protein>
    <submittedName>
        <fullName evidence="7">Processive 1,2-diacylglycerol beta-glucosyltransferase</fullName>
    </submittedName>
</protein>
<dbReference type="InterPro" id="IPR009695">
    <property type="entry name" value="Diacylglyc_glucosyltr_N"/>
</dbReference>
<evidence type="ECO:0000259" key="5">
    <source>
        <dbReference type="Pfam" id="PF04101"/>
    </source>
</evidence>
<dbReference type="OrthoDB" id="9815663at2"/>
<evidence type="ECO:0000313" key="8">
    <source>
        <dbReference type="Proteomes" id="UP000241639"/>
    </source>
</evidence>
<dbReference type="EMBL" id="PZZP01000001">
    <property type="protein sequence ID" value="PTM60023.1"/>
    <property type="molecule type" value="Genomic_DNA"/>
</dbReference>
<evidence type="ECO:0000256" key="4">
    <source>
        <dbReference type="ARBA" id="ARBA00022679"/>
    </source>
</evidence>
<dbReference type="InterPro" id="IPR050519">
    <property type="entry name" value="Glycosyltransf_28_UgtP"/>
</dbReference>
<feature type="domain" description="Glycosyl transferase family 28 C-terminal" evidence="5">
    <location>
        <begin position="206"/>
        <end position="346"/>
    </location>
</feature>
<keyword evidence="4 7" id="KW-0808">Transferase</keyword>
<dbReference type="Pfam" id="PF06925">
    <property type="entry name" value="MGDG_synth"/>
    <property type="match status" value="1"/>
</dbReference>
<proteinExistence type="inferred from homology"/>
<dbReference type="SUPFAM" id="SSF53756">
    <property type="entry name" value="UDP-Glycosyltransferase/glycogen phosphorylase"/>
    <property type="match status" value="1"/>
</dbReference>
<name>A0A2T4ZDQ1_9BACL</name>
<organism evidence="7 8">
    <name type="scientific">Desmospora activa DSM 45169</name>
    <dbReference type="NCBI Taxonomy" id="1121389"/>
    <lineage>
        <taxon>Bacteria</taxon>
        <taxon>Bacillati</taxon>
        <taxon>Bacillota</taxon>
        <taxon>Bacilli</taxon>
        <taxon>Bacillales</taxon>
        <taxon>Thermoactinomycetaceae</taxon>
        <taxon>Desmospora</taxon>
    </lineage>
</organism>
<reference evidence="7 8" key="1">
    <citation type="submission" date="2018-04" db="EMBL/GenBank/DDBJ databases">
        <title>Genomic Encyclopedia of Archaeal and Bacterial Type Strains, Phase II (KMG-II): from individual species to whole genera.</title>
        <authorList>
            <person name="Goeker M."/>
        </authorList>
    </citation>
    <scope>NUCLEOTIDE SEQUENCE [LARGE SCALE GENOMIC DNA]</scope>
    <source>
        <strain evidence="7 8">DSM 45169</strain>
    </source>
</reference>
<dbReference type="AlphaFoldDB" id="A0A2T4ZDQ1"/>
<dbReference type="GO" id="GO:0016758">
    <property type="term" value="F:hexosyltransferase activity"/>
    <property type="evidence" value="ECO:0007669"/>
    <property type="project" value="InterPro"/>
</dbReference>
<dbReference type="PANTHER" id="PTHR43025:SF3">
    <property type="entry name" value="MONOGALACTOSYLDIACYLGLYCEROL SYNTHASE 1, CHLOROPLASTIC"/>
    <property type="match status" value="1"/>
</dbReference>
<accession>A0A2T4ZDQ1</accession>
<keyword evidence="8" id="KW-1185">Reference proteome</keyword>
<feature type="domain" description="Diacylglycerol glucosyltransferase N-terminal" evidence="6">
    <location>
        <begin position="15"/>
        <end position="160"/>
    </location>
</feature>
<sequence length="373" mass="41920">MERIIILTMGFGSGHNAAAKALQEEYEARGVPAEVIDLLELVPGSVHPFLQSGYNRMLSRFPFVYSYLYDRTNHSAWLRTFSSEIIEKTGWMIRHKVNRLLYRFAPTRVVSTHPFSLLLLPSRWRSLPTVGVLTDYELHPLWLMEAPDLLCVPARLLTSEQRKWLSWKWGGQLVETGIPYSHRFRESVSAYEAKKRLGADPNRPLVLLMGGGLGCGPLAKLAQTLANFTGEFQLWVLVGSNRKLWKQLSDFAANKDVRIYGTRDDMPLLMDAAEVLVTKPGGLTVTEAMIKGVPLILFEALPGQERANLAHVVRHGAARAATPDTLAEEVVRLIRQPSLRDSMSDKLELLASPDSTRQIVDRSLYSQSWNSAL</sequence>
<dbReference type="Pfam" id="PF04101">
    <property type="entry name" value="Glyco_tran_28_C"/>
    <property type="match status" value="1"/>
</dbReference>
<dbReference type="Proteomes" id="UP000241639">
    <property type="component" value="Unassembled WGS sequence"/>
</dbReference>
<dbReference type="Gene3D" id="3.40.50.2000">
    <property type="entry name" value="Glycogen Phosphorylase B"/>
    <property type="match status" value="1"/>
</dbReference>
<evidence type="ECO:0000256" key="1">
    <source>
        <dbReference type="ARBA" id="ARBA00004370"/>
    </source>
</evidence>
<dbReference type="InterPro" id="IPR007235">
    <property type="entry name" value="Glyco_trans_28_C"/>
</dbReference>
<keyword evidence="3" id="KW-0328">Glycosyltransferase</keyword>
<evidence type="ECO:0000256" key="2">
    <source>
        <dbReference type="ARBA" id="ARBA00006962"/>
    </source>
</evidence>
<evidence type="ECO:0000313" key="7">
    <source>
        <dbReference type="EMBL" id="PTM60023.1"/>
    </source>
</evidence>
<comment type="caution">
    <text evidence="7">The sequence shown here is derived from an EMBL/GenBank/DDBJ whole genome shotgun (WGS) entry which is preliminary data.</text>
</comment>
<dbReference type="PANTHER" id="PTHR43025">
    <property type="entry name" value="MONOGALACTOSYLDIACYLGLYCEROL SYNTHASE"/>
    <property type="match status" value="1"/>
</dbReference>
<gene>
    <name evidence="7" type="ORF">C8J48_2662</name>
</gene>